<proteinExistence type="predicted"/>
<reference evidence="2 3" key="1">
    <citation type="submission" date="2020-05" db="EMBL/GenBank/DDBJ databases">
        <title>Draft genome sequence of Desulfovibrio psychrotolerans JS1T.</title>
        <authorList>
            <person name="Ueno A."/>
            <person name="Tamazawa S."/>
            <person name="Tamamura S."/>
            <person name="Murakami T."/>
            <person name="Kiyama T."/>
            <person name="Inomata H."/>
            <person name="Amano Y."/>
            <person name="Miyakawa K."/>
            <person name="Tamaki H."/>
            <person name="Naganuma T."/>
            <person name="Kaneko K."/>
        </authorList>
    </citation>
    <scope>NUCLEOTIDE SEQUENCE [LARGE SCALE GENOMIC DNA]</scope>
    <source>
        <strain evidence="2 3">JS1</strain>
    </source>
</reference>
<dbReference type="Proteomes" id="UP000503820">
    <property type="component" value="Unassembled WGS sequence"/>
</dbReference>
<dbReference type="EMBL" id="BLVP01000001">
    <property type="protein sequence ID" value="GFM35741.1"/>
    <property type="molecule type" value="Genomic_DNA"/>
</dbReference>
<evidence type="ECO:0000313" key="3">
    <source>
        <dbReference type="Proteomes" id="UP000503820"/>
    </source>
</evidence>
<evidence type="ECO:0000256" key="1">
    <source>
        <dbReference type="SAM" id="SignalP"/>
    </source>
</evidence>
<dbReference type="PANTHER" id="PTHR35936:SF6">
    <property type="entry name" value="AMINO ACID ABC TRANSPORTER SUBSTRATE-BINDING PAAT FAMILY PROTEIN"/>
    <property type="match status" value="1"/>
</dbReference>
<keyword evidence="3" id="KW-1185">Reference proteome</keyword>
<organism evidence="2 3">
    <name type="scientific">Desulfovibrio psychrotolerans</name>
    <dbReference type="NCBI Taxonomy" id="415242"/>
    <lineage>
        <taxon>Bacteria</taxon>
        <taxon>Pseudomonadati</taxon>
        <taxon>Thermodesulfobacteriota</taxon>
        <taxon>Desulfovibrionia</taxon>
        <taxon>Desulfovibrionales</taxon>
        <taxon>Desulfovibrionaceae</taxon>
        <taxon>Desulfovibrio</taxon>
    </lineage>
</organism>
<dbReference type="SUPFAM" id="SSF53850">
    <property type="entry name" value="Periplasmic binding protein-like II"/>
    <property type="match status" value="1"/>
</dbReference>
<feature type="signal peptide" evidence="1">
    <location>
        <begin position="1"/>
        <end position="20"/>
    </location>
</feature>
<feature type="chain" id="PRO_5029806106" description="ABC transporter substrate-binding protein" evidence="1">
    <location>
        <begin position="21"/>
        <end position="247"/>
    </location>
</feature>
<accession>A0A7J0BR99</accession>
<dbReference type="AlphaFoldDB" id="A0A7J0BR99"/>
<gene>
    <name evidence="2" type="ORF">DSM19430T_04250</name>
</gene>
<comment type="caution">
    <text evidence="2">The sequence shown here is derived from an EMBL/GenBank/DDBJ whole genome shotgun (WGS) entry which is preliminary data.</text>
</comment>
<dbReference type="PANTHER" id="PTHR35936">
    <property type="entry name" value="MEMBRANE-BOUND LYTIC MUREIN TRANSGLYCOSYLASE F"/>
    <property type="match status" value="1"/>
</dbReference>
<evidence type="ECO:0008006" key="4">
    <source>
        <dbReference type="Google" id="ProtNLM"/>
    </source>
</evidence>
<sequence>MRRTGLAFFLILAFARALCAADLGAVVVVGPEWERFTNRDGTGLYHEILDNIFTRQGVHIARTYAPPQRSNDLVQAGRADMMTCRDRAAEPLFVARYPMYEADFHVFFNRRQQPEWEGPQTLAGKTVVFRMGYYSERNFPESVTMREVRTPDAALSMVLLGRADYYVDDLNFIQESLADARIPFNRDDYAIQVAGRRQYFPVLLDSPRGRAIEQWYARGMERLHNTGELREIYEKWGFAYPCFNFPQ</sequence>
<name>A0A7J0BR99_9BACT</name>
<dbReference type="Gene3D" id="3.40.190.10">
    <property type="entry name" value="Periplasmic binding protein-like II"/>
    <property type="match status" value="2"/>
</dbReference>
<evidence type="ECO:0000313" key="2">
    <source>
        <dbReference type="EMBL" id="GFM35741.1"/>
    </source>
</evidence>
<keyword evidence="1" id="KW-0732">Signal</keyword>
<protein>
    <recommendedName>
        <fullName evidence="4">ABC transporter substrate-binding protein</fullName>
    </recommendedName>
</protein>